<evidence type="ECO:0000313" key="4">
    <source>
        <dbReference type="Proteomes" id="UP000503447"/>
    </source>
</evidence>
<accession>A0A6M5Z2Q8</accession>
<feature type="domain" description="DUF1559" evidence="2">
    <location>
        <begin position="33"/>
        <end position="265"/>
    </location>
</feature>
<dbReference type="Proteomes" id="UP000503447">
    <property type="component" value="Chromosome"/>
</dbReference>
<evidence type="ECO:0000256" key="1">
    <source>
        <dbReference type="SAM" id="Phobius"/>
    </source>
</evidence>
<organism evidence="3 4">
    <name type="scientific">Frigoriglobus tundricola</name>
    <dbReference type="NCBI Taxonomy" id="2774151"/>
    <lineage>
        <taxon>Bacteria</taxon>
        <taxon>Pseudomonadati</taxon>
        <taxon>Planctomycetota</taxon>
        <taxon>Planctomycetia</taxon>
        <taxon>Gemmatales</taxon>
        <taxon>Gemmataceae</taxon>
        <taxon>Frigoriglobus</taxon>
    </lineage>
</organism>
<dbReference type="Pfam" id="PF07963">
    <property type="entry name" value="N_methyl"/>
    <property type="match status" value="1"/>
</dbReference>
<dbReference type="Pfam" id="PF07596">
    <property type="entry name" value="SBP_bac_10"/>
    <property type="match status" value="1"/>
</dbReference>
<dbReference type="Gene3D" id="3.30.700.10">
    <property type="entry name" value="Glycoprotein, Type 4 Pilin"/>
    <property type="match status" value="1"/>
</dbReference>
<reference evidence="4" key="1">
    <citation type="submission" date="2020-05" db="EMBL/GenBank/DDBJ databases">
        <title>Frigoriglobus tundricola gen. nov., sp. nov., a psychrotolerant cellulolytic planctomycete of the family Gemmataceae with two divergent copies of 16S rRNA gene.</title>
        <authorList>
            <person name="Kulichevskaya I.S."/>
            <person name="Ivanova A.A."/>
            <person name="Naumoff D.G."/>
            <person name="Beletsky A.V."/>
            <person name="Rijpstra W.I.C."/>
            <person name="Sinninghe Damste J.S."/>
            <person name="Mardanov A.V."/>
            <person name="Ravin N.V."/>
            <person name="Dedysh S.N."/>
        </authorList>
    </citation>
    <scope>NUCLEOTIDE SEQUENCE [LARGE SCALE GENOMIC DNA]</scope>
    <source>
        <strain evidence="4">PL17</strain>
    </source>
</reference>
<dbReference type="RefSeq" id="WP_171474735.1">
    <property type="nucleotide sequence ID" value="NZ_CP053452.2"/>
</dbReference>
<dbReference type="PANTHER" id="PTHR30093">
    <property type="entry name" value="GENERAL SECRETION PATHWAY PROTEIN G"/>
    <property type="match status" value="1"/>
</dbReference>
<protein>
    <recommendedName>
        <fullName evidence="2">DUF1559 domain-containing protein</fullName>
    </recommendedName>
</protein>
<evidence type="ECO:0000313" key="3">
    <source>
        <dbReference type="EMBL" id="QJW99840.1"/>
    </source>
</evidence>
<gene>
    <name evidence="3" type="ORF">FTUN_7463</name>
</gene>
<dbReference type="InterPro" id="IPR011453">
    <property type="entry name" value="DUF1559"/>
</dbReference>
<dbReference type="PANTHER" id="PTHR30093:SF2">
    <property type="entry name" value="TYPE II SECRETION SYSTEM PROTEIN H"/>
    <property type="match status" value="1"/>
</dbReference>
<keyword evidence="1" id="KW-0812">Transmembrane</keyword>
<keyword evidence="4" id="KW-1185">Reference proteome</keyword>
<dbReference type="SUPFAM" id="SSF54523">
    <property type="entry name" value="Pili subunits"/>
    <property type="match status" value="1"/>
</dbReference>
<name>A0A6M5Z2Q8_9BACT</name>
<dbReference type="PROSITE" id="PS00409">
    <property type="entry name" value="PROKAR_NTER_METHYL"/>
    <property type="match status" value="1"/>
</dbReference>
<keyword evidence="1" id="KW-0472">Membrane</keyword>
<feature type="transmembrane region" description="Helical" evidence="1">
    <location>
        <begin position="12"/>
        <end position="32"/>
    </location>
</feature>
<dbReference type="AlphaFoldDB" id="A0A6M5Z2Q8"/>
<proteinExistence type="predicted"/>
<evidence type="ECO:0000259" key="2">
    <source>
        <dbReference type="Pfam" id="PF07596"/>
    </source>
</evidence>
<keyword evidence="1" id="KW-1133">Transmembrane helix</keyword>
<sequence length="287" mass="30796">MSPFRRSGFTLIELLVVIAIIAVLIGLLLPAVQKVREAASRASCTNNLKQLGLAAHNFASTFGYLPTEYVPNPGQPAVGANYPYPAQDWHVQLMFYIEQQNEVQLINGMLTPVRDAQDTLKLFVCPSRGIRPGQASPNAPGASPPYGGISDYGYYVLVSWNVPGAQCILWNPGGGVDLGQISNANGTSNTALLTHLGVNPQEYGYGPTTWFNCNNSTGGASVPDSQAPLGSYLSPNSYGPPGLSSPHPGVNVVTFADAHVQGITHDWLTQNQNQVWSWMNTTPLQFP</sequence>
<dbReference type="InterPro" id="IPR012902">
    <property type="entry name" value="N_methyl_site"/>
</dbReference>
<dbReference type="KEGG" id="ftj:FTUN_7463"/>
<dbReference type="EMBL" id="CP053452">
    <property type="protein sequence ID" value="QJW99840.1"/>
    <property type="molecule type" value="Genomic_DNA"/>
</dbReference>
<dbReference type="InterPro" id="IPR045584">
    <property type="entry name" value="Pilin-like"/>
</dbReference>
<dbReference type="NCBIfam" id="TIGR02532">
    <property type="entry name" value="IV_pilin_GFxxxE"/>
    <property type="match status" value="1"/>
</dbReference>